<dbReference type="Proteomes" id="UP001501666">
    <property type="component" value="Unassembled WGS sequence"/>
</dbReference>
<accession>A0ABP6FX50</accession>
<proteinExistence type="predicted"/>
<gene>
    <name evidence="1" type="ORF">GCM10010412_099490</name>
</gene>
<keyword evidence="2" id="KW-1185">Reference proteome</keyword>
<reference evidence="2" key="1">
    <citation type="journal article" date="2019" name="Int. J. Syst. Evol. Microbiol.">
        <title>The Global Catalogue of Microorganisms (GCM) 10K type strain sequencing project: providing services to taxonomists for standard genome sequencing and annotation.</title>
        <authorList>
            <consortium name="The Broad Institute Genomics Platform"/>
            <consortium name="The Broad Institute Genome Sequencing Center for Infectious Disease"/>
            <person name="Wu L."/>
            <person name="Ma J."/>
        </authorList>
    </citation>
    <scope>NUCLEOTIDE SEQUENCE [LARGE SCALE GENOMIC DNA]</scope>
    <source>
        <strain evidence="2">JCM 6835</strain>
    </source>
</reference>
<organism evidence="1 2">
    <name type="scientific">Nonomuraea recticatena</name>
    <dbReference type="NCBI Taxonomy" id="46178"/>
    <lineage>
        <taxon>Bacteria</taxon>
        <taxon>Bacillati</taxon>
        <taxon>Actinomycetota</taxon>
        <taxon>Actinomycetes</taxon>
        <taxon>Streptosporangiales</taxon>
        <taxon>Streptosporangiaceae</taxon>
        <taxon>Nonomuraea</taxon>
    </lineage>
</organism>
<sequence length="107" mass="11971">METVVTVRDDEPMFGYGMDGRALATVRDRDAETIRTVLRKAGLREFSDRHGGFLVEGGYDDAPFLIRCVDWPEDAEQQLAHYEAALLKAGYRIKCGHGDGQALQAWP</sequence>
<comment type="caution">
    <text evidence="1">The sequence shown here is derived from an EMBL/GenBank/DDBJ whole genome shotgun (WGS) entry which is preliminary data.</text>
</comment>
<dbReference type="EMBL" id="BAAATE010000070">
    <property type="protein sequence ID" value="GAA2701647.1"/>
    <property type="molecule type" value="Genomic_DNA"/>
</dbReference>
<evidence type="ECO:0000313" key="2">
    <source>
        <dbReference type="Proteomes" id="UP001501666"/>
    </source>
</evidence>
<evidence type="ECO:0000313" key="1">
    <source>
        <dbReference type="EMBL" id="GAA2701647.1"/>
    </source>
</evidence>
<name>A0ABP6FX50_9ACTN</name>
<protein>
    <submittedName>
        <fullName evidence="1">Uncharacterized protein</fullName>
    </submittedName>
</protein>